<reference evidence="1" key="1">
    <citation type="journal article" date="2014" name="PLoS Genet.">
        <title>Differential Responses to Wnt and PCP Disruption Predict Expression and Developmental Function of Conserved and Novel Genes in a Cnidarian.</title>
        <authorList>
            <person name="Lapebie P."/>
            <person name="Ruggiero A."/>
            <person name="Barreau C."/>
            <person name="Chevalier S."/>
            <person name="Chang P."/>
            <person name="Dru P."/>
            <person name="Houliston E."/>
            <person name="Momose T."/>
        </authorList>
    </citation>
    <scope>NUCLEOTIDE SEQUENCE</scope>
</reference>
<name>A0A069DM15_9CNID</name>
<protein>
    <submittedName>
        <fullName evidence="1">Putative cnidarian restricted protein</fullName>
    </submittedName>
</protein>
<dbReference type="AlphaFoldDB" id="A0A069DM15"/>
<dbReference type="EMBL" id="GBGP01000160">
    <property type="protein sequence ID" value="JAC85028.1"/>
    <property type="molecule type" value="mRNA"/>
</dbReference>
<sequence length="143" mass="15666">IPANKSSSPSQHSLSHPGSSYLRHSDFIIGDVMNDVIVDIKQLYQQCEHSKDEICGELTNKSATESSDNAVNENSDLVNKNSSLGISIKSSVIRDSELSIKDFITENKYNDDLEDHINNGDLKIEIDDASNVDEKQTAVGITA</sequence>
<evidence type="ECO:0000313" key="1">
    <source>
        <dbReference type="EMBL" id="JAC85028.1"/>
    </source>
</evidence>
<accession>A0A069DM15</accession>
<feature type="non-terminal residue" evidence="1">
    <location>
        <position position="1"/>
    </location>
</feature>
<organism evidence="1">
    <name type="scientific">Clytia hemisphaerica</name>
    <dbReference type="NCBI Taxonomy" id="252671"/>
    <lineage>
        <taxon>Eukaryota</taxon>
        <taxon>Metazoa</taxon>
        <taxon>Cnidaria</taxon>
        <taxon>Hydrozoa</taxon>
        <taxon>Hydroidolina</taxon>
        <taxon>Leptothecata</taxon>
        <taxon>Obeliida</taxon>
        <taxon>Clytiidae</taxon>
        <taxon>Clytia</taxon>
    </lineage>
</organism>
<proteinExistence type="evidence at transcript level"/>